<feature type="transmembrane region" description="Helical" evidence="4">
    <location>
        <begin position="53"/>
        <end position="70"/>
    </location>
</feature>
<dbReference type="EMBL" id="OUUY01000057">
    <property type="protein sequence ID" value="SPQ00008.1"/>
    <property type="molecule type" value="Genomic_DNA"/>
</dbReference>
<dbReference type="CDD" id="cd07989">
    <property type="entry name" value="LPLAT_AGPAT-like"/>
    <property type="match status" value="1"/>
</dbReference>
<accession>A0A2U3QF15</accession>
<name>A0A2U3QF15_9BACT</name>
<feature type="transmembrane region" description="Helical" evidence="4">
    <location>
        <begin position="121"/>
        <end position="137"/>
    </location>
</feature>
<dbReference type="GO" id="GO:0003841">
    <property type="term" value="F:1-acylglycerol-3-phosphate O-acyltransferase activity"/>
    <property type="evidence" value="ECO:0007669"/>
    <property type="project" value="UniProtKB-EC"/>
</dbReference>
<evidence type="ECO:0000313" key="6">
    <source>
        <dbReference type="EMBL" id="SPQ00008.1"/>
    </source>
</evidence>
<evidence type="ECO:0000313" key="7">
    <source>
        <dbReference type="Proteomes" id="UP000245125"/>
    </source>
</evidence>
<evidence type="ECO:0000256" key="3">
    <source>
        <dbReference type="ARBA" id="ARBA00023315"/>
    </source>
</evidence>
<dbReference type="PANTHER" id="PTHR10434">
    <property type="entry name" value="1-ACYL-SN-GLYCEROL-3-PHOSPHATE ACYLTRANSFERASE"/>
    <property type="match status" value="1"/>
</dbReference>
<feature type="transmembrane region" description="Helical" evidence="4">
    <location>
        <begin position="90"/>
        <end position="109"/>
    </location>
</feature>
<dbReference type="OrthoDB" id="9806880at2"/>
<protein>
    <submittedName>
        <fullName evidence="6">Putative 1-acylglycerol-3-phosphate O-acyltransferase</fullName>
        <ecNumber evidence="6">2.3.1.51</ecNumber>
    </submittedName>
</protein>
<reference evidence="7" key="1">
    <citation type="submission" date="2018-03" db="EMBL/GenBank/DDBJ databases">
        <authorList>
            <person name="Zecchin S."/>
        </authorList>
    </citation>
    <scope>NUCLEOTIDE SEQUENCE [LARGE SCALE GENOMIC DNA]</scope>
</reference>
<feature type="domain" description="Phospholipid/glycerol acyltransferase" evidence="5">
    <location>
        <begin position="90"/>
        <end position="202"/>
    </location>
</feature>
<keyword evidence="4" id="KW-1133">Transmembrane helix</keyword>
<keyword evidence="7" id="KW-1185">Reference proteome</keyword>
<dbReference type="PANTHER" id="PTHR10434:SF11">
    <property type="entry name" value="1-ACYL-SN-GLYCEROL-3-PHOSPHATE ACYLTRANSFERASE"/>
    <property type="match status" value="1"/>
</dbReference>
<keyword evidence="3 6" id="KW-0012">Acyltransferase</keyword>
<comment type="pathway">
    <text evidence="1">Lipid metabolism.</text>
</comment>
<dbReference type="SUPFAM" id="SSF69593">
    <property type="entry name" value="Glycerol-3-phosphate (1)-acyltransferase"/>
    <property type="match status" value="1"/>
</dbReference>
<dbReference type="Pfam" id="PF01553">
    <property type="entry name" value="Acyltransferase"/>
    <property type="match status" value="1"/>
</dbReference>
<evidence type="ECO:0000256" key="2">
    <source>
        <dbReference type="ARBA" id="ARBA00022679"/>
    </source>
</evidence>
<dbReference type="AlphaFoldDB" id="A0A2U3QF15"/>
<feature type="transmembrane region" description="Helical" evidence="4">
    <location>
        <begin position="22"/>
        <end position="47"/>
    </location>
</feature>
<keyword evidence="4" id="KW-0472">Membrane</keyword>
<sequence>MGYQAAVGLPLFHFPMLSYDMFYLKTFLFISLTLTLAPFYILILLVLYPWRQIIGPGLVRYYSIICLLIYRVKIDKVFHYKRFAKVKKGFLIISNHSSFLDIFVLSALFETVFVSKAEVKYYPIIGQIAWLMGVVFFDRRSPRERRRVLKTVAKNYEGRIISVFPQGTTGRITERLPFQRGIFRVIELNPEITLLPVTLHYKEDQLIAWHRPQSLIENAVTVCQQKTIHLNVVIHNPVTIEDCRDKTAAEICELVESSVLGPFQNEYP</sequence>
<evidence type="ECO:0000259" key="5">
    <source>
        <dbReference type="SMART" id="SM00563"/>
    </source>
</evidence>
<evidence type="ECO:0000256" key="1">
    <source>
        <dbReference type="ARBA" id="ARBA00005189"/>
    </source>
</evidence>
<dbReference type="SMART" id="SM00563">
    <property type="entry name" value="PlsC"/>
    <property type="match status" value="1"/>
</dbReference>
<proteinExistence type="predicted"/>
<dbReference type="EC" id="2.3.1.51" evidence="6"/>
<dbReference type="GO" id="GO:0006654">
    <property type="term" value="P:phosphatidic acid biosynthetic process"/>
    <property type="evidence" value="ECO:0007669"/>
    <property type="project" value="TreeGrafter"/>
</dbReference>
<organism evidence="6 7">
    <name type="scientific">Candidatus Sulfobium mesophilum</name>
    <dbReference type="NCBI Taxonomy" id="2016548"/>
    <lineage>
        <taxon>Bacteria</taxon>
        <taxon>Pseudomonadati</taxon>
        <taxon>Nitrospirota</taxon>
        <taxon>Nitrospiria</taxon>
        <taxon>Nitrospirales</taxon>
        <taxon>Nitrospiraceae</taxon>
        <taxon>Candidatus Sulfobium</taxon>
    </lineage>
</organism>
<gene>
    <name evidence="6" type="ORF">NBG4_150009</name>
</gene>
<dbReference type="Proteomes" id="UP000245125">
    <property type="component" value="Unassembled WGS sequence"/>
</dbReference>
<keyword evidence="2 6" id="KW-0808">Transferase</keyword>
<evidence type="ECO:0000256" key="4">
    <source>
        <dbReference type="SAM" id="Phobius"/>
    </source>
</evidence>
<keyword evidence="4" id="KW-0812">Transmembrane</keyword>
<dbReference type="InterPro" id="IPR002123">
    <property type="entry name" value="Plipid/glycerol_acylTrfase"/>
</dbReference>